<dbReference type="Proteomes" id="UP000728185">
    <property type="component" value="Unassembled WGS sequence"/>
</dbReference>
<organism evidence="1 2">
    <name type="scientific">Fasciolopsis buskii</name>
    <dbReference type="NCBI Taxonomy" id="27845"/>
    <lineage>
        <taxon>Eukaryota</taxon>
        <taxon>Metazoa</taxon>
        <taxon>Spiralia</taxon>
        <taxon>Lophotrochozoa</taxon>
        <taxon>Platyhelminthes</taxon>
        <taxon>Trematoda</taxon>
        <taxon>Digenea</taxon>
        <taxon>Plagiorchiida</taxon>
        <taxon>Echinostomata</taxon>
        <taxon>Echinostomatoidea</taxon>
        <taxon>Fasciolidae</taxon>
        <taxon>Fasciolopsis</taxon>
    </lineage>
</organism>
<evidence type="ECO:0000313" key="2">
    <source>
        <dbReference type="Proteomes" id="UP000728185"/>
    </source>
</evidence>
<gene>
    <name evidence="1" type="ORF">FBUS_11012</name>
</gene>
<protein>
    <submittedName>
        <fullName evidence="1">Putative ATP-dependent RNA helicase YTHDC2</fullName>
    </submittedName>
</protein>
<dbReference type="GO" id="GO:0004386">
    <property type="term" value="F:helicase activity"/>
    <property type="evidence" value="ECO:0007669"/>
    <property type="project" value="UniProtKB-KW"/>
</dbReference>
<keyword evidence="1" id="KW-0378">Hydrolase</keyword>
<keyword evidence="1" id="KW-0347">Helicase</keyword>
<evidence type="ECO:0000313" key="1">
    <source>
        <dbReference type="EMBL" id="KAA0200538.1"/>
    </source>
</evidence>
<accession>A0A8E0SAK2</accession>
<keyword evidence="2" id="KW-1185">Reference proteome</keyword>
<name>A0A8E0SAK2_9TREM</name>
<dbReference type="EMBL" id="LUCM01000447">
    <property type="protein sequence ID" value="KAA0200538.1"/>
    <property type="molecule type" value="Genomic_DNA"/>
</dbReference>
<keyword evidence="1" id="KW-0547">Nucleotide-binding</keyword>
<comment type="caution">
    <text evidence="1">The sequence shown here is derived from an EMBL/GenBank/DDBJ whole genome shotgun (WGS) entry which is preliminary data.</text>
</comment>
<dbReference type="AlphaFoldDB" id="A0A8E0SAK2"/>
<keyword evidence="1" id="KW-0067">ATP-binding</keyword>
<dbReference type="OrthoDB" id="6103986at2759"/>
<proteinExistence type="predicted"/>
<sequence length="198" mass="21649">MVCAAAGLVDSVDRLLGFGADVFLRVPMPYEILQIRSRGSVEPDQLLMGPKHRRIRIGEETYLMVGVNAHDLARLFGHRQVASVLAKHMAAHSLRHIPENWEAVLCRFGSWFDGPVSPSPFDHCTLTGDCGRPNGCTTAECSVNVSDSPLGVSDQDNILLTTYLMSRNGIHPDTAVDFDLLVTLLTKLDLCLPEGIPV</sequence>
<reference evidence="1" key="1">
    <citation type="submission" date="2019-05" db="EMBL/GenBank/DDBJ databases">
        <title>Annotation for the trematode Fasciolopsis buski.</title>
        <authorList>
            <person name="Choi Y.-J."/>
        </authorList>
    </citation>
    <scope>NUCLEOTIDE SEQUENCE</scope>
    <source>
        <strain evidence="1">HT</strain>
        <tissue evidence="1">Whole worm</tissue>
    </source>
</reference>